<reference evidence="2" key="1">
    <citation type="submission" date="2020-02" db="EMBL/GenBank/DDBJ databases">
        <authorList>
            <person name="Meier V. D."/>
        </authorList>
    </citation>
    <scope>NUCLEOTIDE SEQUENCE</scope>
    <source>
        <strain evidence="2">AVDCRST_MAG30</strain>
    </source>
</reference>
<sequence length="311" mass="35293">ETSPVHRGPRAHRHRAHPRPREGVHRGLRARDQEGARAPRPPRAQPLLRGLHADPLELRARRQDAERRGDQLRVERVERREGRVAQGHGPDPLGLSPGPHRRANGARRRRPPDRGLDPGRRHQRGRRQARAPDPGAARRPHAARAARPARRREHLDRRRRPALAGRALQRPRLHEARREGHGLRAADAHPARLRVARLRGRVHARPAPGGRRRLRAADAERAHDGLLRALAARVRRRLPDRRPPARPAPGAHAPGAGQPRRRARRRGHRLPAGAHRPAGRRRRRRADGGALRAARRAHERRPHPLDPPVRM</sequence>
<dbReference type="EC" id="2.1.3.2" evidence="2"/>
<feature type="compositionally biased region" description="Basic and acidic residues" evidence="1">
    <location>
        <begin position="19"/>
        <end position="37"/>
    </location>
</feature>
<feature type="compositionally biased region" description="Basic residues" evidence="1">
    <location>
        <begin position="138"/>
        <end position="161"/>
    </location>
</feature>
<evidence type="ECO:0000313" key="2">
    <source>
        <dbReference type="EMBL" id="CAA9537219.1"/>
    </source>
</evidence>
<feature type="non-terminal residue" evidence="2">
    <location>
        <position position="1"/>
    </location>
</feature>
<feature type="compositionally biased region" description="Basic and acidic residues" evidence="1">
    <location>
        <begin position="51"/>
        <end position="83"/>
    </location>
</feature>
<proteinExistence type="predicted"/>
<dbReference type="GO" id="GO:0004070">
    <property type="term" value="F:aspartate carbamoyltransferase activity"/>
    <property type="evidence" value="ECO:0007669"/>
    <property type="project" value="UniProtKB-EC"/>
</dbReference>
<feature type="compositionally biased region" description="Basic and acidic residues" evidence="1">
    <location>
        <begin position="172"/>
        <end position="190"/>
    </location>
</feature>
<gene>
    <name evidence="2" type="ORF">AVDCRST_MAG30-4354</name>
</gene>
<feature type="compositionally biased region" description="Basic residues" evidence="1">
    <location>
        <begin position="99"/>
        <end position="111"/>
    </location>
</feature>
<dbReference type="AlphaFoldDB" id="A0A6J4U058"/>
<feature type="non-terminal residue" evidence="2">
    <location>
        <position position="311"/>
    </location>
</feature>
<feature type="compositionally biased region" description="Basic residues" evidence="1">
    <location>
        <begin position="259"/>
        <end position="269"/>
    </location>
</feature>
<feature type="compositionally biased region" description="Basic residues" evidence="1">
    <location>
        <begin position="7"/>
        <end position="18"/>
    </location>
</feature>
<name>A0A6J4U058_9ACTN</name>
<organism evidence="2">
    <name type="scientific">uncultured Solirubrobacteraceae bacterium</name>
    <dbReference type="NCBI Taxonomy" id="1162706"/>
    <lineage>
        <taxon>Bacteria</taxon>
        <taxon>Bacillati</taxon>
        <taxon>Actinomycetota</taxon>
        <taxon>Thermoleophilia</taxon>
        <taxon>Solirubrobacterales</taxon>
        <taxon>Solirubrobacteraceae</taxon>
        <taxon>environmental samples</taxon>
    </lineage>
</organism>
<feature type="region of interest" description="Disordered" evidence="1">
    <location>
        <begin position="233"/>
        <end position="311"/>
    </location>
</feature>
<feature type="region of interest" description="Disordered" evidence="1">
    <location>
        <begin position="1"/>
        <end position="191"/>
    </location>
</feature>
<protein>
    <submittedName>
        <fullName evidence="2">Aspartate carbamoyltransferase</fullName>
        <ecNumber evidence="2">2.1.3.2</ecNumber>
    </submittedName>
</protein>
<dbReference type="EMBL" id="CADCVS010000571">
    <property type="protein sequence ID" value="CAA9537219.1"/>
    <property type="molecule type" value="Genomic_DNA"/>
</dbReference>
<feature type="compositionally biased region" description="Low complexity" evidence="1">
    <location>
        <begin position="248"/>
        <end position="258"/>
    </location>
</feature>
<evidence type="ECO:0000256" key="1">
    <source>
        <dbReference type="SAM" id="MobiDB-lite"/>
    </source>
</evidence>
<keyword evidence="2" id="KW-0808">Transferase</keyword>
<accession>A0A6J4U058</accession>